<dbReference type="AlphaFoldDB" id="A0A1F8GZX6"/>
<dbReference type="Proteomes" id="UP000177111">
    <property type="component" value="Unassembled WGS sequence"/>
</dbReference>
<evidence type="ECO:0000313" key="2">
    <source>
        <dbReference type="EMBL" id="OGN30985.1"/>
    </source>
</evidence>
<keyword evidence="1" id="KW-0812">Transmembrane</keyword>
<name>A0A1F8GZX6_9BACT</name>
<organism evidence="2 3">
    <name type="scientific">Candidatus Yanofskybacteria bacterium RIFCSPLOWO2_02_FULL_44_18</name>
    <dbReference type="NCBI Taxonomy" id="1802705"/>
    <lineage>
        <taxon>Bacteria</taxon>
        <taxon>Candidatus Yanofskyibacteriota</taxon>
    </lineage>
</organism>
<evidence type="ECO:0000256" key="1">
    <source>
        <dbReference type="SAM" id="Phobius"/>
    </source>
</evidence>
<accession>A0A1F8GZX6</accession>
<keyword evidence="1" id="KW-1133">Transmembrane helix</keyword>
<proteinExistence type="predicted"/>
<reference evidence="2 3" key="1">
    <citation type="journal article" date="2016" name="Nat. Commun.">
        <title>Thousands of microbial genomes shed light on interconnected biogeochemical processes in an aquifer system.</title>
        <authorList>
            <person name="Anantharaman K."/>
            <person name="Brown C.T."/>
            <person name="Hug L.A."/>
            <person name="Sharon I."/>
            <person name="Castelle C.J."/>
            <person name="Probst A.J."/>
            <person name="Thomas B.C."/>
            <person name="Singh A."/>
            <person name="Wilkins M.J."/>
            <person name="Karaoz U."/>
            <person name="Brodie E.L."/>
            <person name="Williams K.H."/>
            <person name="Hubbard S.S."/>
            <person name="Banfield J.F."/>
        </authorList>
    </citation>
    <scope>NUCLEOTIDE SEQUENCE [LARGE SCALE GENOMIC DNA]</scope>
</reference>
<feature type="transmembrane region" description="Helical" evidence="1">
    <location>
        <begin position="7"/>
        <end position="28"/>
    </location>
</feature>
<feature type="transmembrane region" description="Helical" evidence="1">
    <location>
        <begin position="40"/>
        <end position="60"/>
    </location>
</feature>
<sequence>MAGIYDGSVAFAFIICTLILVDLLKVGILKNARPVAPSEWFVFSAILLPLQMMVFGVLGAESRMVVDEYPAFTSLAKYEIALPNGEAATVAIETYSSVERRGSSFQYKYRIINKSDTPLPLSIKWLPPDQVNDKNLTATWNFTTQDNVVRTVTNKNGPVTRYFQLSVDAGPYSKVISDALVPTYIPGSKR</sequence>
<evidence type="ECO:0000313" key="3">
    <source>
        <dbReference type="Proteomes" id="UP000177111"/>
    </source>
</evidence>
<keyword evidence="1" id="KW-0472">Membrane</keyword>
<dbReference type="EMBL" id="MGKT01000006">
    <property type="protein sequence ID" value="OGN30985.1"/>
    <property type="molecule type" value="Genomic_DNA"/>
</dbReference>
<protein>
    <submittedName>
        <fullName evidence="2">Uncharacterized protein</fullName>
    </submittedName>
</protein>
<gene>
    <name evidence="2" type="ORF">A3I96_01670</name>
</gene>
<comment type="caution">
    <text evidence="2">The sequence shown here is derived from an EMBL/GenBank/DDBJ whole genome shotgun (WGS) entry which is preliminary data.</text>
</comment>